<evidence type="ECO:0008006" key="3">
    <source>
        <dbReference type="Google" id="ProtNLM"/>
    </source>
</evidence>
<dbReference type="InterPro" id="IPR036397">
    <property type="entry name" value="RNaseH_sf"/>
</dbReference>
<dbReference type="AlphaFoldDB" id="A0A9P6TGT2"/>
<dbReference type="EMBL" id="MU167213">
    <property type="protein sequence ID" value="KAG0151344.1"/>
    <property type="molecule type" value="Genomic_DNA"/>
</dbReference>
<organism evidence="1 2">
    <name type="scientific">Cronartium quercuum f. sp. fusiforme G11</name>
    <dbReference type="NCBI Taxonomy" id="708437"/>
    <lineage>
        <taxon>Eukaryota</taxon>
        <taxon>Fungi</taxon>
        <taxon>Dikarya</taxon>
        <taxon>Basidiomycota</taxon>
        <taxon>Pucciniomycotina</taxon>
        <taxon>Pucciniomycetes</taxon>
        <taxon>Pucciniales</taxon>
        <taxon>Coleosporiaceae</taxon>
        <taxon>Cronartium</taxon>
    </lineage>
</organism>
<dbReference type="Proteomes" id="UP000886653">
    <property type="component" value="Unassembled WGS sequence"/>
</dbReference>
<evidence type="ECO:0000313" key="2">
    <source>
        <dbReference type="Proteomes" id="UP000886653"/>
    </source>
</evidence>
<comment type="caution">
    <text evidence="1">The sequence shown here is derived from an EMBL/GenBank/DDBJ whole genome shotgun (WGS) entry which is preliminary data.</text>
</comment>
<dbReference type="Gene3D" id="3.30.420.10">
    <property type="entry name" value="Ribonuclease H-like superfamily/Ribonuclease H"/>
    <property type="match status" value="1"/>
</dbReference>
<protein>
    <recommendedName>
        <fullName evidence="3">Tc1-like transposase DDE domain-containing protein</fullName>
    </recommendedName>
</protein>
<dbReference type="GO" id="GO:0003676">
    <property type="term" value="F:nucleic acid binding"/>
    <property type="evidence" value="ECO:0007669"/>
    <property type="project" value="InterPro"/>
</dbReference>
<dbReference type="PANTHER" id="PTHR46564:SF1">
    <property type="entry name" value="TRANSPOSASE"/>
    <property type="match status" value="1"/>
</dbReference>
<reference evidence="1" key="1">
    <citation type="submission" date="2013-11" db="EMBL/GenBank/DDBJ databases">
        <title>Genome sequence of the fusiform rust pathogen reveals effectors for host alternation and coevolution with pine.</title>
        <authorList>
            <consortium name="DOE Joint Genome Institute"/>
            <person name="Smith K."/>
            <person name="Pendleton A."/>
            <person name="Kubisiak T."/>
            <person name="Anderson C."/>
            <person name="Salamov A."/>
            <person name="Aerts A."/>
            <person name="Riley R."/>
            <person name="Clum A."/>
            <person name="Lindquist E."/>
            <person name="Ence D."/>
            <person name="Campbell M."/>
            <person name="Kronenberg Z."/>
            <person name="Feau N."/>
            <person name="Dhillon B."/>
            <person name="Hamelin R."/>
            <person name="Burleigh J."/>
            <person name="Smith J."/>
            <person name="Yandell M."/>
            <person name="Nelson C."/>
            <person name="Grigoriev I."/>
            <person name="Davis J."/>
        </authorList>
    </citation>
    <scope>NUCLEOTIDE SEQUENCE</scope>
    <source>
        <strain evidence="1">G11</strain>
    </source>
</reference>
<sequence length="103" mass="11571">ESKHLMLLPAVTEAGMIAGTVYKVAVERVHIEIFLKRHLLPVMNCFPGCHSVLVLDNAKVHHGTYLPDINPIKKGFHCIKHALKCEQPWQVVDLADYLLHIVG</sequence>
<feature type="non-terminal residue" evidence="1">
    <location>
        <position position="1"/>
    </location>
</feature>
<gene>
    <name evidence="1" type="ORF">CROQUDRAFT_36901</name>
</gene>
<dbReference type="PANTHER" id="PTHR46564">
    <property type="entry name" value="TRANSPOSASE"/>
    <property type="match status" value="1"/>
</dbReference>
<dbReference type="OrthoDB" id="2142724at2759"/>
<accession>A0A9P6TGT2</accession>
<keyword evidence="2" id="KW-1185">Reference proteome</keyword>
<proteinExistence type="predicted"/>
<name>A0A9P6TGT2_9BASI</name>
<evidence type="ECO:0000313" key="1">
    <source>
        <dbReference type="EMBL" id="KAG0151344.1"/>
    </source>
</evidence>